<feature type="transmembrane region" description="Helical" evidence="1">
    <location>
        <begin position="312"/>
        <end position="331"/>
    </location>
</feature>
<keyword evidence="1" id="KW-1133">Transmembrane helix</keyword>
<evidence type="ECO:0000313" key="2">
    <source>
        <dbReference type="EMBL" id="CAA9227716.1"/>
    </source>
</evidence>
<dbReference type="AlphaFoldDB" id="A0A6J4HPU1"/>
<dbReference type="EMBL" id="CADCTA010000048">
    <property type="protein sequence ID" value="CAA9227716.1"/>
    <property type="molecule type" value="Genomic_DNA"/>
</dbReference>
<feature type="transmembrane region" description="Helical" evidence="1">
    <location>
        <begin position="161"/>
        <end position="178"/>
    </location>
</feature>
<proteinExistence type="predicted"/>
<keyword evidence="1" id="KW-0472">Membrane</keyword>
<feature type="transmembrane region" description="Helical" evidence="1">
    <location>
        <begin position="106"/>
        <end position="127"/>
    </location>
</feature>
<evidence type="ECO:0008006" key="3">
    <source>
        <dbReference type="Google" id="ProtNLM"/>
    </source>
</evidence>
<reference evidence="2" key="1">
    <citation type="submission" date="2020-02" db="EMBL/GenBank/DDBJ databases">
        <authorList>
            <person name="Meier V. D."/>
        </authorList>
    </citation>
    <scope>NUCLEOTIDE SEQUENCE</scope>
    <source>
        <strain evidence="2">AVDCRST_MAG42</strain>
    </source>
</reference>
<accession>A0A6J4HPU1</accession>
<feature type="transmembrane region" description="Helical" evidence="1">
    <location>
        <begin position="374"/>
        <end position="392"/>
    </location>
</feature>
<sequence>MPAASHSATMRPKFRPALGSSLAWLAFFLIVAGVRLCFVSDFGSAMPILDQWDDEAGRIIKPYVEGDLGLAQIFAAHNEHRPVIARLLTLALFILNDQWDARLQMTANAGVAAGLAVAVAWIGTRLIGERDRLVVMVAVACWSCLPYGWENTISGFQSSFYFLLLFSVLAIWGLVGSPSRTRGWFVGLLAATLACFSMGSGFLAAGAILGIVTVRCRTRRVIDRDSLTTMAACAAIMALGIASNVHVPDHDVLRATSFWQWIDVFARCLAWPFSRYAAAALFINLPIAWLALSYLRHRASSMPAADARRAELVLAFALFVVLQAAAIAYTRGGGLADTIAPRYLDLLAFGTVANFFALFLAVRRAPLPSRSIAAAWVGVVGIGAGAVGYASVEGMRGRSDQVRNAETQVRAYLANGDIRELASDTARIAYPWAERFTTFLDDATIRRVLPAAVRLPLKLEPDGDSGGFVAQSGAAAQIIWNSEAAGIPSPGAEFRSHAIRPSLPYLRFELQGALGKGRSLKLLDEQTGRQTRVKFLAADDAWRTGYASVREDVRVIARDHDPEQSLAFTEPKEVGRLSYLTEQLLDRSVGVLLLGLGLASALAVHALLARAAPEASI</sequence>
<protein>
    <recommendedName>
        <fullName evidence="3">Glycosyltransferase RgtA/B/C/D-like domain-containing protein</fullName>
    </recommendedName>
</protein>
<name>A0A6J4HPU1_9BACT</name>
<feature type="transmembrane region" description="Helical" evidence="1">
    <location>
        <begin position="343"/>
        <end position="362"/>
    </location>
</feature>
<feature type="transmembrane region" description="Helical" evidence="1">
    <location>
        <begin position="273"/>
        <end position="292"/>
    </location>
</feature>
<gene>
    <name evidence="2" type="ORF">AVDCRST_MAG42-938</name>
</gene>
<organism evidence="2">
    <name type="scientific">uncultured Chthoniobacterales bacterium</name>
    <dbReference type="NCBI Taxonomy" id="1836801"/>
    <lineage>
        <taxon>Bacteria</taxon>
        <taxon>Pseudomonadati</taxon>
        <taxon>Verrucomicrobiota</taxon>
        <taxon>Spartobacteria</taxon>
        <taxon>Chthoniobacterales</taxon>
        <taxon>environmental samples</taxon>
    </lineage>
</organism>
<keyword evidence="1" id="KW-0812">Transmembrane</keyword>
<evidence type="ECO:0000256" key="1">
    <source>
        <dbReference type="SAM" id="Phobius"/>
    </source>
</evidence>
<feature type="transmembrane region" description="Helical" evidence="1">
    <location>
        <begin position="184"/>
        <end position="214"/>
    </location>
</feature>
<feature type="transmembrane region" description="Helical" evidence="1">
    <location>
        <begin position="226"/>
        <end position="247"/>
    </location>
</feature>